<reference evidence="4" key="1">
    <citation type="journal article" date="2019" name="Int. J. Syst. Evol. Microbiol.">
        <title>The Global Catalogue of Microorganisms (GCM) 10K type strain sequencing project: providing services to taxonomists for standard genome sequencing and annotation.</title>
        <authorList>
            <consortium name="The Broad Institute Genomics Platform"/>
            <consortium name="The Broad Institute Genome Sequencing Center for Infectious Disease"/>
            <person name="Wu L."/>
            <person name="Ma J."/>
        </authorList>
    </citation>
    <scope>NUCLEOTIDE SEQUENCE [LARGE SCALE GENOMIC DNA]</scope>
    <source>
        <strain evidence="4">JCM 16014</strain>
    </source>
</reference>
<comment type="caution">
    <text evidence="3">The sequence shown here is derived from an EMBL/GenBank/DDBJ whole genome shotgun (WGS) entry which is preliminary data.</text>
</comment>
<organism evidence="3 4">
    <name type="scientific">Catenulispora yoronensis</name>
    <dbReference type="NCBI Taxonomy" id="450799"/>
    <lineage>
        <taxon>Bacteria</taxon>
        <taxon>Bacillati</taxon>
        <taxon>Actinomycetota</taxon>
        <taxon>Actinomycetes</taxon>
        <taxon>Catenulisporales</taxon>
        <taxon>Catenulisporaceae</taxon>
        <taxon>Catenulispora</taxon>
    </lineage>
</organism>
<dbReference type="NCBIfam" id="TIGR00229">
    <property type="entry name" value="sensory_box"/>
    <property type="match status" value="1"/>
</dbReference>
<dbReference type="InterPro" id="IPR036457">
    <property type="entry name" value="PPM-type-like_dom_sf"/>
</dbReference>
<dbReference type="InterPro" id="IPR035965">
    <property type="entry name" value="PAS-like_dom_sf"/>
</dbReference>
<dbReference type="CDD" id="cd00130">
    <property type="entry name" value="PAS"/>
    <property type="match status" value="1"/>
</dbReference>
<feature type="domain" description="PPM-type phosphatase" evidence="2">
    <location>
        <begin position="201"/>
        <end position="450"/>
    </location>
</feature>
<dbReference type="Gene3D" id="3.60.40.10">
    <property type="entry name" value="PPM-type phosphatase domain"/>
    <property type="match status" value="1"/>
</dbReference>
<dbReference type="InterPro" id="IPR000014">
    <property type="entry name" value="PAS"/>
</dbReference>
<dbReference type="SUPFAM" id="SSF55785">
    <property type="entry name" value="PYP-like sensor domain (PAS domain)"/>
    <property type="match status" value="1"/>
</dbReference>
<proteinExistence type="predicted"/>
<dbReference type="EMBL" id="BAAAQN010000001">
    <property type="protein sequence ID" value="GAA2010716.1"/>
    <property type="molecule type" value="Genomic_DNA"/>
</dbReference>
<dbReference type="PANTHER" id="PTHR43156">
    <property type="entry name" value="STAGE II SPORULATION PROTEIN E-RELATED"/>
    <property type="match status" value="1"/>
</dbReference>
<protein>
    <submittedName>
        <fullName evidence="3">SpoIIE family protein phosphatase</fullName>
    </submittedName>
</protein>
<gene>
    <name evidence="3" type="ORF">GCM10009839_00800</name>
</gene>
<name>A0ABP5EZY5_9ACTN</name>
<dbReference type="InterPro" id="IPR001932">
    <property type="entry name" value="PPM-type_phosphatase-like_dom"/>
</dbReference>
<dbReference type="Pfam" id="PF13426">
    <property type="entry name" value="PAS_9"/>
    <property type="match status" value="1"/>
</dbReference>
<sequence>MPPGSASESGATAGCGSHDEERAEFSALLEDSTDDLYEHAPCGYLSTMLDGRIAKINTTLLDWLGHRRPDVVGRMRFSDLLTVGGKLYHETHFAPLLQMQGQVNGIALELRTADGGRLPVLVTSVVKKGAGGEPLLIRTTVTDARDRRAYETELLRARQEAETAHAAADEALRLAEDRSDGYRRLAATLQRTLLPPVLAAPEGTEVAAHYAIASVDEVGGDFYDLFPLPGGKWGLFLGDVCGKGAVAAAVTSLARYALRSAAVFDSDPAEVLSNVNAVFNQEFPGPDLRFCTVVFGLLTPDPNGDGYTATLASGGHPPALLLSADGTAAYLPTPGGQLIGVLEEVHIATTTVRLRPGDTLLLYTDGLTEAHGGGALVDADALVDSDTPVDAEAPVDADAHDDRFGDTALLAFATRLAPTTAPHLIHALTKLLDSFGEGLDDDTALLALSVPPHPADGEPQ</sequence>
<evidence type="ECO:0000259" key="2">
    <source>
        <dbReference type="SMART" id="SM00331"/>
    </source>
</evidence>
<dbReference type="SMART" id="SM00331">
    <property type="entry name" value="PP2C_SIG"/>
    <property type="match status" value="1"/>
</dbReference>
<evidence type="ECO:0000313" key="3">
    <source>
        <dbReference type="EMBL" id="GAA2010716.1"/>
    </source>
</evidence>
<dbReference type="PANTHER" id="PTHR43156:SF2">
    <property type="entry name" value="STAGE II SPORULATION PROTEIN E"/>
    <property type="match status" value="1"/>
</dbReference>
<dbReference type="SUPFAM" id="SSF81606">
    <property type="entry name" value="PP2C-like"/>
    <property type="match status" value="1"/>
</dbReference>
<evidence type="ECO:0000256" key="1">
    <source>
        <dbReference type="ARBA" id="ARBA00022801"/>
    </source>
</evidence>
<dbReference type="Proteomes" id="UP001500751">
    <property type="component" value="Unassembled WGS sequence"/>
</dbReference>
<evidence type="ECO:0000313" key="4">
    <source>
        <dbReference type="Proteomes" id="UP001500751"/>
    </source>
</evidence>
<dbReference type="InterPro" id="IPR052016">
    <property type="entry name" value="Bact_Sigma-Reg"/>
</dbReference>
<accession>A0ABP5EZY5</accession>
<dbReference type="Gene3D" id="3.30.450.20">
    <property type="entry name" value="PAS domain"/>
    <property type="match status" value="1"/>
</dbReference>
<keyword evidence="1" id="KW-0378">Hydrolase</keyword>
<dbReference type="Pfam" id="PF07228">
    <property type="entry name" value="SpoIIE"/>
    <property type="match status" value="1"/>
</dbReference>
<keyword evidence="4" id="KW-1185">Reference proteome</keyword>
<dbReference type="RefSeq" id="WP_344663414.1">
    <property type="nucleotide sequence ID" value="NZ_BAAAQN010000001.1"/>
</dbReference>